<comment type="caution">
    <text evidence="4">The sequence shown here is derived from an EMBL/GenBank/DDBJ whole genome shotgun (WGS) entry which is preliminary data.</text>
</comment>
<dbReference type="Pfam" id="PF04195">
    <property type="entry name" value="Transposase_28"/>
    <property type="match status" value="1"/>
</dbReference>
<reference evidence="4" key="1">
    <citation type="journal article" date="2018" name="DNA Res.">
        <title>Multiple hybrid de novo genome assembly of finger millet, an orphan allotetraploid crop.</title>
        <authorList>
            <person name="Hatakeyama M."/>
            <person name="Aluri S."/>
            <person name="Balachadran M.T."/>
            <person name="Sivarajan S.R."/>
            <person name="Patrignani A."/>
            <person name="Gruter S."/>
            <person name="Poveda L."/>
            <person name="Shimizu-Inatsugi R."/>
            <person name="Baeten J."/>
            <person name="Francoijs K.J."/>
            <person name="Nataraja K.N."/>
            <person name="Reddy Y.A.N."/>
            <person name="Phadnis S."/>
            <person name="Ravikumar R.L."/>
            <person name="Schlapbach R."/>
            <person name="Sreeman S.M."/>
            <person name="Shimizu K.K."/>
        </authorList>
    </citation>
    <scope>NUCLEOTIDE SEQUENCE</scope>
</reference>
<feature type="compositionally biased region" description="Basic and acidic residues" evidence="1">
    <location>
        <begin position="125"/>
        <end position="137"/>
    </location>
</feature>
<evidence type="ECO:0000256" key="2">
    <source>
        <dbReference type="SAM" id="SignalP"/>
    </source>
</evidence>
<gene>
    <name evidence="4" type="primary">gn00717</name>
    <name evidence="4" type="ORF">PR202_gn00717</name>
</gene>
<evidence type="ECO:0000313" key="4">
    <source>
        <dbReference type="EMBL" id="GJN41354.1"/>
    </source>
</evidence>
<reference evidence="4" key="2">
    <citation type="submission" date="2021-12" db="EMBL/GenBank/DDBJ databases">
        <title>Resequencing data analysis of finger millet.</title>
        <authorList>
            <person name="Hatakeyama M."/>
            <person name="Aluri S."/>
            <person name="Balachadran M.T."/>
            <person name="Sivarajan S.R."/>
            <person name="Poveda L."/>
            <person name="Shimizu-Inatsugi R."/>
            <person name="Schlapbach R."/>
            <person name="Sreeman S.M."/>
            <person name="Shimizu K.K."/>
        </authorList>
    </citation>
    <scope>NUCLEOTIDE SEQUENCE</scope>
</reference>
<dbReference type="Gene3D" id="3.10.450.10">
    <property type="match status" value="1"/>
</dbReference>
<keyword evidence="2" id="KW-0732">Signal</keyword>
<name>A0AAV5G081_ELECO</name>
<feature type="chain" id="PRO_5043808888" description="Transposase (putative) gypsy type domain-containing protein" evidence="2">
    <location>
        <begin position="25"/>
        <end position="555"/>
    </location>
</feature>
<accession>A0AAV5G081</accession>
<feature type="signal peptide" evidence="2">
    <location>
        <begin position="1"/>
        <end position="24"/>
    </location>
</feature>
<feature type="compositionally biased region" description="Acidic residues" evidence="1">
    <location>
        <begin position="138"/>
        <end position="161"/>
    </location>
</feature>
<organism evidence="4 5">
    <name type="scientific">Eleusine coracana subsp. coracana</name>
    <dbReference type="NCBI Taxonomy" id="191504"/>
    <lineage>
        <taxon>Eukaryota</taxon>
        <taxon>Viridiplantae</taxon>
        <taxon>Streptophyta</taxon>
        <taxon>Embryophyta</taxon>
        <taxon>Tracheophyta</taxon>
        <taxon>Spermatophyta</taxon>
        <taxon>Magnoliopsida</taxon>
        <taxon>Liliopsida</taxon>
        <taxon>Poales</taxon>
        <taxon>Poaceae</taxon>
        <taxon>PACMAD clade</taxon>
        <taxon>Chloridoideae</taxon>
        <taxon>Cynodonteae</taxon>
        <taxon>Eleusininae</taxon>
        <taxon>Eleusine</taxon>
    </lineage>
</organism>
<protein>
    <recommendedName>
        <fullName evidence="3">Transposase (putative) gypsy type domain-containing protein</fullName>
    </recommendedName>
</protein>
<dbReference type="Proteomes" id="UP001054889">
    <property type="component" value="Unassembled WGS sequence"/>
</dbReference>
<dbReference type="EMBL" id="BQKI01000298">
    <property type="protein sequence ID" value="GJN41354.1"/>
    <property type="molecule type" value="Genomic_DNA"/>
</dbReference>
<dbReference type="InterPro" id="IPR007321">
    <property type="entry name" value="Transposase_28"/>
</dbReference>
<evidence type="ECO:0000256" key="1">
    <source>
        <dbReference type="SAM" id="MobiDB-lite"/>
    </source>
</evidence>
<dbReference type="AlphaFoldDB" id="A0AAV5G081"/>
<proteinExistence type="predicted"/>
<dbReference type="SUPFAM" id="SSF54403">
    <property type="entry name" value="Cystatin/monellin"/>
    <property type="match status" value="1"/>
</dbReference>
<sequence>MATRSRALPLLVLSLAAVALTADAAGLGDRGRSHLLGGWNLIQDVGDAAHQELGGWALGQAEQDCLASEWLQFRRVVRGEQQVVSGTSSTPRTPSGRVHQYWRGDLKVWLEWRRLEDNLTIAPERLGHDHDRDPLKEVEDDEEEDNGDEEEEDEEEDDEEEGGTRIPPPEVLGGSRPTPMGKVRAVRGARLAGQEVTPCPAQDEAVVFEDHFTAGLLFPCSSFVKDVLGRFNVQLHHISPSEVAKFAWGVLSYQGQPDIEIFCKYYCAHYQPKTIKIDGVVHEADFGCATFMPRFKRDNQFVKYSRNRWGDKWHESWLVPKGCKNDVAFRIVTFNSSGRDLVEEFVAANKWPLREGCSIPGFIQKKIPSRPDITIPFPEVPVDKRGFGDEEFVVFLQRASEAVVGPYTREEHKHTCERTSDSGRLNHVLTLAGVKYPARVVPGPRMRQNRPPGNVGSDVGKAMAAKKARKEKCPTKPLLQIGKRKREEETSKVPLKRALGKEPRWDSSSSSALVSALLGLWFAPEQWWTLLTAMMTRRMTWWWYLPLLQAVLLIY</sequence>
<dbReference type="PANTHER" id="PTHR33026">
    <property type="entry name" value="OS06G0360600 PROTEIN"/>
    <property type="match status" value="1"/>
</dbReference>
<dbReference type="InterPro" id="IPR046350">
    <property type="entry name" value="Cystatin_sf"/>
</dbReference>
<feature type="region of interest" description="Disordered" evidence="1">
    <location>
        <begin position="125"/>
        <end position="180"/>
    </location>
</feature>
<feature type="domain" description="Transposase (putative) gypsy type" evidence="3">
    <location>
        <begin position="206"/>
        <end position="268"/>
    </location>
</feature>
<dbReference type="PANTHER" id="PTHR33026:SF7">
    <property type="entry name" value="OS03G0100275 PROTEIN"/>
    <property type="match status" value="1"/>
</dbReference>
<evidence type="ECO:0000259" key="3">
    <source>
        <dbReference type="Pfam" id="PF04195"/>
    </source>
</evidence>
<keyword evidence="5" id="KW-1185">Reference proteome</keyword>
<feature type="region of interest" description="Disordered" evidence="1">
    <location>
        <begin position="483"/>
        <end position="507"/>
    </location>
</feature>
<evidence type="ECO:0000313" key="5">
    <source>
        <dbReference type="Proteomes" id="UP001054889"/>
    </source>
</evidence>